<keyword evidence="8" id="KW-0156">Chromatin regulator</keyword>
<keyword evidence="7 13" id="KW-0949">S-adenosyl-L-methionine</keyword>
<keyword evidence="17" id="KW-1185">Reference proteome</keyword>
<dbReference type="FunFam" id="2.70.160.11:FF:000002">
    <property type="entry name" value="Probable histone-arginine methyltransferase CARM1"/>
    <property type="match status" value="1"/>
</dbReference>
<gene>
    <name evidence="16" type="ORF">TAV2_LOCUS5606</name>
</gene>
<dbReference type="GO" id="GO:0035241">
    <property type="term" value="F:protein-arginine omega-N monomethyltransferase activity"/>
    <property type="evidence" value="ECO:0007669"/>
    <property type="project" value="UniProtKB-ARBA"/>
</dbReference>
<dbReference type="Pfam" id="PF06325">
    <property type="entry name" value="PrmA"/>
    <property type="match status" value="1"/>
</dbReference>
<dbReference type="AlphaFoldDB" id="A0AAU9RKC4"/>
<dbReference type="Pfam" id="PF25350">
    <property type="entry name" value="PH_PRMT_N"/>
    <property type="match status" value="1"/>
</dbReference>
<dbReference type="Gene3D" id="2.70.160.11">
    <property type="entry name" value="Hnrnp arginine n-methyltransferase1"/>
    <property type="match status" value="1"/>
</dbReference>
<keyword evidence="9" id="KW-0805">Transcription regulation</keyword>
<dbReference type="FunFam" id="3.40.50.150:FF:000052">
    <property type="entry name" value="Probable histone-arginine methyltransferase CARM1"/>
    <property type="match status" value="1"/>
</dbReference>
<name>A0AAU9RKC4_THLAR</name>
<proteinExistence type="predicted"/>
<dbReference type="GO" id="GO:0032259">
    <property type="term" value="P:methylation"/>
    <property type="evidence" value="ECO:0007669"/>
    <property type="project" value="UniProtKB-KW"/>
</dbReference>
<evidence type="ECO:0000313" key="16">
    <source>
        <dbReference type="EMBL" id="CAH2044678.1"/>
    </source>
</evidence>
<dbReference type="EMBL" id="OU466858">
    <property type="protein sequence ID" value="CAH2044678.1"/>
    <property type="molecule type" value="Genomic_DNA"/>
</dbReference>
<dbReference type="SUPFAM" id="SSF53335">
    <property type="entry name" value="S-adenosyl-L-methionine-dependent methyltransferases"/>
    <property type="match status" value="1"/>
</dbReference>
<evidence type="ECO:0000256" key="7">
    <source>
        <dbReference type="ARBA" id="ARBA00022691"/>
    </source>
</evidence>
<evidence type="ECO:0000256" key="2">
    <source>
        <dbReference type="ARBA" id="ARBA00004496"/>
    </source>
</evidence>
<evidence type="ECO:0000256" key="4">
    <source>
        <dbReference type="ARBA" id="ARBA00022490"/>
    </source>
</evidence>
<reference evidence="16 17" key="1">
    <citation type="submission" date="2022-03" db="EMBL/GenBank/DDBJ databases">
        <authorList>
            <person name="Nunn A."/>
            <person name="Chopra R."/>
            <person name="Nunn A."/>
            <person name="Contreras Garrido A."/>
        </authorList>
    </citation>
    <scope>NUCLEOTIDE SEQUENCE [LARGE SCALE GENOMIC DNA]</scope>
</reference>
<dbReference type="InterPro" id="IPR029063">
    <property type="entry name" value="SAM-dependent_MTases_sf"/>
</dbReference>
<evidence type="ECO:0000313" key="17">
    <source>
        <dbReference type="Proteomes" id="UP000836841"/>
    </source>
</evidence>
<evidence type="ECO:0000256" key="13">
    <source>
        <dbReference type="PROSITE-ProRule" id="PRU01015"/>
    </source>
</evidence>
<dbReference type="GO" id="GO:0010228">
    <property type="term" value="P:vegetative to reproductive phase transition of meristem"/>
    <property type="evidence" value="ECO:0007669"/>
    <property type="project" value="UniProtKB-ARBA"/>
</dbReference>
<comment type="subcellular location">
    <subcellularLocation>
        <location evidence="2">Cytoplasm</location>
    </subcellularLocation>
    <subcellularLocation>
        <location evidence="1">Nucleus</location>
    </subcellularLocation>
</comment>
<dbReference type="CDD" id="cd02440">
    <property type="entry name" value="AdoMet_MTases"/>
    <property type="match status" value="1"/>
</dbReference>
<evidence type="ECO:0000256" key="9">
    <source>
        <dbReference type="ARBA" id="ARBA00023015"/>
    </source>
</evidence>
<evidence type="ECO:0000256" key="3">
    <source>
        <dbReference type="ARBA" id="ARBA00011925"/>
    </source>
</evidence>
<feature type="domain" description="Probable histone-arginine methyltransferase CARM1-like N-terminal PH" evidence="15">
    <location>
        <begin position="11"/>
        <end position="130"/>
    </location>
</feature>
<keyword evidence="5 13" id="KW-0489">Methyltransferase</keyword>
<keyword evidence="6 13" id="KW-0808">Transferase</keyword>
<dbReference type="GO" id="GO:0042803">
    <property type="term" value="F:protein homodimerization activity"/>
    <property type="evidence" value="ECO:0007669"/>
    <property type="project" value="UniProtKB-ARBA"/>
</dbReference>
<dbReference type="Gene3D" id="3.40.50.150">
    <property type="entry name" value="Vaccinia Virus protein VP39"/>
    <property type="match status" value="1"/>
</dbReference>
<comment type="catalytic activity">
    <reaction evidence="12">
        <text>L-arginyl-[protein] + 2 S-adenosyl-L-methionine = N(omega),N(omega)-dimethyl-L-arginyl-[protein] + 2 S-adenosyl-L-homocysteine + 2 H(+)</text>
        <dbReference type="Rhea" id="RHEA:48096"/>
        <dbReference type="Rhea" id="RHEA-COMP:10532"/>
        <dbReference type="Rhea" id="RHEA-COMP:11991"/>
        <dbReference type="ChEBI" id="CHEBI:15378"/>
        <dbReference type="ChEBI" id="CHEBI:29965"/>
        <dbReference type="ChEBI" id="CHEBI:57856"/>
        <dbReference type="ChEBI" id="CHEBI:59789"/>
        <dbReference type="ChEBI" id="CHEBI:61897"/>
        <dbReference type="EC" id="2.1.1.319"/>
    </reaction>
</comment>
<evidence type="ECO:0000256" key="10">
    <source>
        <dbReference type="ARBA" id="ARBA00023163"/>
    </source>
</evidence>
<evidence type="ECO:0000259" key="15">
    <source>
        <dbReference type="Pfam" id="PF25350"/>
    </source>
</evidence>
<dbReference type="GO" id="GO:0070611">
    <property type="term" value="F:histone H3R2 methyltransferase activity"/>
    <property type="evidence" value="ECO:0007669"/>
    <property type="project" value="TreeGrafter"/>
</dbReference>
<sequence length="561" mass="62768">MEPPSTNKPKQQEFTLASVTDLTSSSSPPSSSPVVATFSCVNEVTELRFQESDSADGFNFDLSSAQLLMKCIVCNLCFAQLFKLGPLQFICVSDSSDSAKEDSFSRGVVIKFRDEKESKDFCDTFEEWSKDAVKKGAFLDLFMFTSRFLERKRLSGSSLPNGTVSDSKSKFDNKIEAASAKMYFHYYGQLLHQQNMLQDYVRTGTYHAAVMENRSDFSGRIVVDVGAGSGILSMFAALAGAKHVYAVEASEMADYARKLIAGNPLLAERITVIKGKIEDIELPEKADVLISEPMGTLLVNERMLETYVIARDRFLSPNGKMFPTVGRIHMAPFSDEFLFVEMANKAMFWQQQNYYGVDLTPLYGSAHQGYFSQPVVDAFDPRLLVAPSMFHVIDFTQMKEEQFYEFDVPLKFTASVCTRVHGLACWFDVLFDGSTVQRWFTTAPGAPTTHWYQIRCVLSQPIHVMAGQELTGRLHLVAHSAQSYTINLTLSAKMWGVGANQGGILQTSSCKLDLKEPYYRMSQPQAYPVSQEPLAQPQDIQIQSDDLEEVELLQQNANAQL</sequence>
<accession>A0AAU9RKC4</accession>
<dbReference type="GO" id="GO:0035242">
    <property type="term" value="F:protein-arginine omega-N asymmetric methyltransferase activity"/>
    <property type="evidence" value="ECO:0007669"/>
    <property type="project" value="UniProtKB-EC"/>
</dbReference>
<keyword evidence="4" id="KW-0963">Cytoplasm</keyword>
<keyword evidence="11" id="KW-0539">Nucleus</keyword>
<evidence type="ECO:0000256" key="8">
    <source>
        <dbReference type="ARBA" id="ARBA00022853"/>
    </source>
</evidence>
<evidence type="ECO:0000256" key="11">
    <source>
        <dbReference type="ARBA" id="ARBA00023242"/>
    </source>
</evidence>
<dbReference type="InterPro" id="IPR025799">
    <property type="entry name" value="Arg_MeTrfase"/>
</dbReference>
<dbReference type="Pfam" id="PF22528">
    <property type="entry name" value="PRMT_C"/>
    <property type="match status" value="1"/>
</dbReference>
<dbReference type="InterPro" id="IPR057622">
    <property type="entry name" value="CARM1-like_PH"/>
</dbReference>
<protein>
    <recommendedName>
        <fullName evidence="3">type I protein arginine methyltransferase</fullName>
        <ecNumber evidence="3">2.1.1.319</ecNumber>
    </recommendedName>
</protein>
<organism evidence="16 17">
    <name type="scientific">Thlaspi arvense</name>
    <name type="common">Field penny-cress</name>
    <dbReference type="NCBI Taxonomy" id="13288"/>
    <lineage>
        <taxon>Eukaryota</taxon>
        <taxon>Viridiplantae</taxon>
        <taxon>Streptophyta</taxon>
        <taxon>Embryophyta</taxon>
        <taxon>Tracheophyta</taxon>
        <taxon>Spermatophyta</taxon>
        <taxon>Magnoliopsida</taxon>
        <taxon>eudicotyledons</taxon>
        <taxon>Gunneridae</taxon>
        <taxon>Pentapetalae</taxon>
        <taxon>rosids</taxon>
        <taxon>malvids</taxon>
        <taxon>Brassicales</taxon>
        <taxon>Brassicaceae</taxon>
        <taxon>Thlaspideae</taxon>
        <taxon>Thlaspi</taxon>
    </lineage>
</organism>
<dbReference type="GO" id="GO:0009909">
    <property type="term" value="P:regulation of flower development"/>
    <property type="evidence" value="ECO:0007669"/>
    <property type="project" value="UniProtKB-ARBA"/>
</dbReference>
<dbReference type="EC" id="2.1.1.319" evidence="3"/>
<evidence type="ECO:0000256" key="12">
    <source>
        <dbReference type="ARBA" id="ARBA00049086"/>
    </source>
</evidence>
<evidence type="ECO:0000256" key="5">
    <source>
        <dbReference type="ARBA" id="ARBA00022603"/>
    </source>
</evidence>
<dbReference type="PANTHER" id="PTHR11006:SF101">
    <property type="entry name" value="HISTONE-ARGININE METHYLTRANSFERASE 1.4-RELATED"/>
    <property type="match status" value="1"/>
</dbReference>
<keyword evidence="10" id="KW-0804">Transcription</keyword>
<evidence type="ECO:0000256" key="1">
    <source>
        <dbReference type="ARBA" id="ARBA00004123"/>
    </source>
</evidence>
<evidence type="ECO:0000259" key="14">
    <source>
        <dbReference type="Pfam" id="PF22528"/>
    </source>
</evidence>
<dbReference type="PANTHER" id="PTHR11006">
    <property type="entry name" value="PROTEIN ARGININE N-METHYLTRANSFERASE"/>
    <property type="match status" value="1"/>
</dbReference>
<dbReference type="GO" id="GO:0005634">
    <property type="term" value="C:nucleus"/>
    <property type="evidence" value="ECO:0007669"/>
    <property type="project" value="UniProtKB-SubCell"/>
</dbReference>
<dbReference type="Proteomes" id="UP000836841">
    <property type="component" value="Chromosome 2"/>
</dbReference>
<feature type="domain" description="Protein arginine N-methyltransferase" evidence="14">
    <location>
        <begin position="328"/>
        <end position="483"/>
    </location>
</feature>
<dbReference type="InterPro" id="IPR055135">
    <property type="entry name" value="PRMT_dom"/>
</dbReference>
<evidence type="ECO:0000256" key="6">
    <source>
        <dbReference type="ARBA" id="ARBA00022679"/>
    </source>
</evidence>
<dbReference type="PROSITE" id="PS51678">
    <property type="entry name" value="SAM_MT_PRMT"/>
    <property type="match status" value="1"/>
</dbReference>
<dbReference type="GO" id="GO:0005737">
    <property type="term" value="C:cytoplasm"/>
    <property type="evidence" value="ECO:0007669"/>
    <property type="project" value="UniProtKB-SubCell"/>
</dbReference>
<dbReference type="GO" id="GO:0046982">
    <property type="term" value="F:protein heterodimerization activity"/>
    <property type="evidence" value="ECO:0007669"/>
    <property type="project" value="UniProtKB-ARBA"/>
</dbReference>